<dbReference type="RefSeq" id="WP_345212348.1">
    <property type="nucleotide sequence ID" value="NZ_BAABFT010000009.1"/>
</dbReference>
<dbReference type="Proteomes" id="UP001500582">
    <property type="component" value="Unassembled WGS sequence"/>
</dbReference>
<dbReference type="PANTHER" id="PTHR43328">
    <property type="entry name" value="ACETYLTRANSFERASE-RELATED"/>
    <property type="match status" value="1"/>
</dbReference>
<feature type="domain" description="N-acetyltransferase" evidence="1">
    <location>
        <begin position="8"/>
        <end position="166"/>
    </location>
</feature>
<dbReference type="SUPFAM" id="SSF55729">
    <property type="entry name" value="Acyl-CoA N-acyltransferases (Nat)"/>
    <property type="match status" value="1"/>
</dbReference>
<dbReference type="InterPro" id="IPR016181">
    <property type="entry name" value="Acyl_CoA_acyltransferase"/>
</dbReference>
<dbReference type="PANTHER" id="PTHR43328:SF1">
    <property type="entry name" value="N-ACETYLTRANSFERASE DOMAIN-CONTAINING PROTEIN"/>
    <property type="match status" value="1"/>
</dbReference>
<proteinExistence type="predicted"/>
<keyword evidence="3" id="KW-1185">Reference proteome</keyword>
<protein>
    <submittedName>
        <fullName evidence="2">GNAT family N-acetyltransferase</fullName>
    </submittedName>
</protein>
<dbReference type="InterPro" id="IPR000182">
    <property type="entry name" value="GNAT_dom"/>
</dbReference>
<evidence type="ECO:0000313" key="3">
    <source>
        <dbReference type="Proteomes" id="UP001500582"/>
    </source>
</evidence>
<sequence length="169" mass="18959">MIFTGTNFILRRWQTDDAVALQKHADNPNISGCLLDRFPYPYSLTDAVTFIGLKKDETPITNFPIVVDGEVAGVIGLDFRQDVYRKTPLLGYWLAEQHWGKGIMPEAVKLITGYAFQNLDIINILAFVLGGNPKSMRVLEKAGYKKQGVINQSVIKNNVVMDEHVYAGR</sequence>
<gene>
    <name evidence="2" type="ORF">GCM10023149_34160</name>
</gene>
<comment type="caution">
    <text evidence="2">The sequence shown here is derived from an EMBL/GenBank/DDBJ whole genome shotgun (WGS) entry which is preliminary data.</text>
</comment>
<dbReference type="PROSITE" id="PS51186">
    <property type="entry name" value="GNAT"/>
    <property type="match status" value="1"/>
</dbReference>
<dbReference type="Pfam" id="PF13302">
    <property type="entry name" value="Acetyltransf_3"/>
    <property type="match status" value="1"/>
</dbReference>
<name>A0ABP8GTN4_9SPHI</name>
<dbReference type="Gene3D" id="3.40.630.30">
    <property type="match status" value="1"/>
</dbReference>
<evidence type="ECO:0000313" key="2">
    <source>
        <dbReference type="EMBL" id="GAA4329454.1"/>
    </source>
</evidence>
<dbReference type="EMBL" id="BAABFT010000009">
    <property type="protein sequence ID" value="GAA4329454.1"/>
    <property type="molecule type" value="Genomic_DNA"/>
</dbReference>
<accession>A0ABP8GTN4</accession>
<evidence type="ECO:0000259" key="1">
    <source>
        <dbReference type="PROSITE" id="PS51186"/>
    </source>
</evidence>
<reference evidence="3" key="1">
    <citation type="journal article" date="2019" name="Int. J. Syst. Evol. Microbiol.">
        <title>The Global Catalogue of Microorganisms (GCM) 10K type strain sequencing project: providing services to taxonomists for standard genome sequencing and annotation.</title>
        <authorList>
            <consortium name="The Broad Institute Genomics Platform"/>
            <consortium name="The Broad Institute Genome Sequencing Center for Infectious Disease"/>
            <person name="Wu L."/>
            <person name="Ma J."/>
        </authorList>
    </citation>
    <scope>NUCLEOTIDE SEQUENCE [LARGE SCALE GENOMIC DNA]</scope>
    <source>
        <strain evidence="3">JCM 17705</strain>
    </source>
</reference>
<organism evidence="2 3">
    <name type="scientific">Mucilaginibacter gynuensis</name>
    <dbReference type="NCBI Taxonomy" id="1302236"/>
    <lineage>
        <taxon>Bacteria</taxon>
        <taxon>Pseudomonadati</taxon>
        <taxon>Bacteroidota</taxon>
        <taxon>Sphingobacteriia</taxon>
        <taxon>Sphingobacteriales</taxon>
        <taxon>Sphingobacteriaceae</taxon>
        <taxon>Mucilaginibacter</taxon>
    </lineage>
</organism>